<name>A0ABY2H1E8_9HYPO</name>
<feature type="compositionally biased region" description="Polar residues" evidence="3">
    <location>
        <begin position="24"/>
        <end position="35"/>
    </location>
</feature>
<keyword evidence="5" id="KW-1185">Reference proteome</keyword>
<dbReference type="PANTHER" id="PTHR48051:SF1">
    <property type="entry name" value="RAS SUPPRESSOR PROTEIN 1"/>
    <property type="match status" value="1"/>
</dbReference>
<dbReference type="PROSITE" id="PS51450">
    <property type="entry name" value="LRR"/>
    <property type="match status" value="2"/>
</dbReference>
<dbReference type="InterPro" id="IPR050216">
    <property type="entry name" value="LRR_domain-containing"/>
</dbReference>
<accession>A0ABY2H1E8</accession>
<dbReference type="Proteomes" id="UP001642720">
    <property type="component" value="Unassembled WGS sequence"/>
</dbReference>
<evidence type="ECO:0000256" key="3">
    <source>
        <dbReference type="SAM" id="MobiDB-lite"/>
    </source>
</evidence>
<evidence type="ECO:0000313" key="4">
    <source>
        <dbReference type="EMBL" id="TFB01305.1"/>
    </source>
</evidence>
<sequence length="510" mass="57120">MSEEPPSSPRLPAFTFQSRKRSHVSPQSLRFNSSDPAVFSSDDDPGLDNYVEGRRKKRYVGSWFQQHLDSVDSSFDNGAGRVSTVPTKRSLKRDLDSGVFLGSDTTDGEDFIEGLEAPALPRLPQIAPRTVPRLSQPEIVARQKIQECIDRGNEMVDLWGVGLEELSDDIVNRLGQVTSIPIVAKDVAFAPPPPNLQVFLALNKLSRLPGSLCDITNLTVLSLRSNELTELPPAISKLVNLTELNLSHNKLRCLPADVLDLVRPRGKLRDLSITFNPLWRPQRPELCKTDDATEERGRKSQNSSGLHTHHDKGDYMVHWLGRSPLQVSNSNGRVLSEFRLPSMEETPELSESRVSVAVYFDEDSGVPVSLPPQASPGLRKGEAMPSSVPSLTELALRSCSRSSYLRDLDSLIPEGLTHLQKLLQRTSLQKDMGGVTCSTCRKTIVVPLLEWIEWRELLKCSFTLEDAEDLPRARLFTDEELVVPLLYRACSWRCGPKDVKRERCLRRKDE</sequence>
<dbReference type="InterPro" id="IPR001611">
    <property type="entry name" value="Leu-rich_rpt"/>
</dbReference>
<dbReference type="SMART" id="SM00369">
    <property type="entry name" value="LRR_TYP"/>
    <property type="match status" value="2"/>
</dbReference>
<feature type="region of interest" description="Disordered" evidence="3">
    <location>
        <begin position="286"/>
        <end position="310"/>
    </location>
</feature>
<evidence type="ECO:0000256" key="1">
    <source>
        <dbReference type="ARBA" id="ARBA00022614"/>
    </source>
</evidence>
<dbReference type="Pfam" id="PF12799">
    <property type="entry name" value="LRR_4"/>
    <property type="match status" value="1"/>
</dbReference>
<proteinExistence type="predicted"/>
<feature type="compositionally biased region" description="Basic and acidic residues" evidence="3">
    <location>
        <begin position="286"/>
        <end position="298"/>
    </location>
</feature>
<organism evidence="4 5">
    <name type="scientific">Trichoderma ghanense</name>
    <dbReference type="NCBI Taxonomy" id="65468"/>
    <lineage>
        <taxon>Eukaryota</taxon>
        <taxon>Fungi</taxon>
        <taxon>Dikarya</taxon>
        <taxon>Ascomycota</taxon>
        <taxon>Pezizomycotina</taxon>
        <taxon>Sordariomycetes</taxon>
        <taxon>Hypocreomycetidae</taxon>
        <taxon>Hypocreales</taxon>
        <taxon>Hypocreaceae</taxon>
        <taxon>Trichoderma</taxon>
    </lineage>
</organism>
<dbReference type="RefSeq" id="XP_073557506.1">
    <property type="nucleotide sequence ID" value="XM_073703961.1"/>
</dbReference>
<comment type="caution">
    <text evidence="4">The sequence shown here is derived from an EMBL/GenBank/DDBJ whole genome shotgun (WGS) entry which is preliminary data.</text>
</comment>
<evidence type="ECO:0000313" key="5">
    <source>
        <dbReference type="Proteomes" id="UP001642720"/>
    </source>
</evidence>
<dbReference type="EMBL" id="PPTA01000009">
    <property type="protein sequence ID" value="TFB01305.1"/>
    <property type="molecule type" value="Genomic_DNA"/>
</dbReference>
<reference evidence="4 5" key="1">
    <citation type="submission" date="2018-01" db="EMBL/GenBank/DDBJ databases">
        <title>Genome characterization of the sugarcane-associated fungus Trichoderma ghanense CCMA-1212 and their application in lignocelulose bioconversion.</title>
        <authorList>
            <person name="Steindorff A.S."/>
            <person name="Mendes T.D."/>
            <person name="Vilela E.S.D."/>
            <person name="Rodrigues D.S."/>
            <person name="Formighieri E.F."/>
            <person name="Melo I.S."/>
            <person name="Favaro L.C.L."/>
        </authorList>
    </citation>
    <scope>NUCLEOTIDE SEQUENCE [LARGE SCALE GENOMIC DNA]</scope>
    <source>
        <strain evidence="4 5">CCMA-1212</strain>
    </source>
</reference>
<dbReference type="GeneID" id="300578411"/>
<gene>
    <name evidence="4" type="ORF">CCMA1212_006759</name>
</gene>
<protein>
    <submittedName>
        <fullName evidence="4">Uncharacterized protein</fullName>
    </submittedName>
</protein>
<evidence type="ECO:0000256" key="2">
    <source>
        <dbReference type="ARBA" id="ARBA00022737"/>
    </source>
</evidence>
<dbReference type="SUPFAM" id="SSF52058">
    <property type="entry name" value="L domain-like"/>
    <property type="match status" value="1"/>
</dbReference>
<keyword evidence="2" id="KW-0677">Repeat</keyword>
<dbReference type="InterPro" id="IPR003591">
    <property type="entry name" value="Leu-rich_rpt_typical-subtyp"/>
</dbReference>
<dbReference type="InterPro" id="IPR032675">
    <property type="entry name" value="LRR_dom_sf"/>
</dbReference>
<dbReference type="Gene3D" id="3.80.10.10">
    <property type="entry name" value="Ribonuclease Inhibitor"/>
    <property type="match status" value="1"/>
</dbReference>
<feature type="region of interest" description="Disordered" evidence="3">
    <location>
        <begin position="1"/>
        <end position="46"/>
    </location>
</feature>
<keyword evidence="1" id="KW-0433">Leucine-rich repeat</keyword>
<dbReference type="InterPro" id="IPR025875">
    <property type="entry name" value="Leu-rich_rpt_4"/>
</dbReference>
<dbReference type="PANTHER" id="PTHR48051">
    <property type="match status" value="1"/>
</dbReference>